<evidence type="ECO:0000313" key="3">
    <source>
        <dbReference type="Proteomes" id="UP000523000"/>
    </source>
</evidence>
<feature type="transmembrane region" description="Helical" evidence="1">
    <location>
        <begin position="140"/>
        <end position="161"/>
    </location>
</feature>
<feature type="transmembrane region" description="Helical" evidence="1">
    <location>
        <begin position="115"/>
        <end position="134"/>
    </location>
</feature>
<keyword evidence="3" id="KW-1185">Reference proteome</keyword>
<keyword evidence="1" id="KW-0812">Transmembrane</keyword>
<sequence length="174" mass="18731">MAGFTPIYAIWAIFAWPLPGSVFFAAALAWLIYLLATAMRLISVSTAMPRVKAAFDARIDKGMSILSSVQGGLIVTAIVLPSVFGLAQWILPIVARIVALHFSFMPWLFGRTIDYYLGSVMLAIAVASLLLTSAQTEWTTIWGVVGVGSACITSAFGYYMVTAARLTLTDARGE</sequence>
<accession>A0A839QUU7</accession>
<dbReference type="AlphaFoldDB" id="A0A839QUU7"/>
<keyword evidence="1" id="KW-1133">Transmembrane helix</keyword>
<name>A0A839QUU7_9MICC</name>
<dbReference type="Proteomes" id="UP000523000">
    <property type="component" value="Unassembled WGS sequence"/>
</dbReference>
<evidence type="ECO:0000313" key="2">
    <source>
        <dbReference type="EMBL" id="MBB2997072.1"/>
    </source>
</evidence>
<dbReference type="EMBL" id="JACHVS010000002">
    <property type="protein sequence ID" value="MBB2997072.1"/>
    <property type="molecule type" value="Genomic_DNA"/>
</dbReference>
<proteinExistence type="predicted"/>
<evidence type="ECO:0000256" key="1">
    <source>
        <dbReference type="SAM" id="Phobius"/>
    </source>
</evidence>
<reference evidence="2 3" key="1">
    <citation type="submission" date="2020-08" db="EMBL/GenBank/DDBJ databases">
        <title>Sequencing the genomes of 1000 actinobacteria strains.</title>
        <authorList>
            <person name="Klenk H.-P."/>
        </authorList>
    </citation>
    <scope>NUCLEOTIDE SEQUENCE [LARGE SCALE GENOMIC DNA]</scope>
    <source>
        <strain evidence="2 3">DSM 22826</strain>
    </source>
</reference>
<organism evidence="2 3">
    <name type="scientific">Paeniglutamicibacter cryotolerans</name>
    <dbReference type="NCBI Taxonomy" id="670079"/>
    <lineage>
        <taxon>Bacteria</taxon>
        <taxon>Bacillati</taxon>
        <taxon>Actinomycetota</taxon>
        <taxon>Actinomycetes</taxon>
        <taxon>Micrococcales</taxon>
        <taxon>Micrococcaceae</taxon>
        <taxon>Paeniglutamicibacter</taxon>
    </lineage>
</organism>
<protein>
    <submittedName>
        <fullName evidence="2">Uncharacterized protein</fullName>
    </submittedName>
</protein>
<feature type="transmembrane region" description="Helical" evidence="1">
    <location>
        <begin position="20"/>
        <end position="42"/>
    </location>
</feature>
<comment type="caution">
    <text evidence="2">The sequence shown here is derived from an EMBL/GenBank/DDBJ whole genome shotgun (WGS) entry which is preliminary data.</text>
</comment>
<dbReference type="RefSeq" id="WP_183512627.1">
    <property type="nucleotide sequence ID" value="NZ_BAABGK010000108.1"/>
</dbReference>
<gene>
    <name evidence="2" type="ORF">E9229_003319</name>
</gene>
<feature type="transmembrane region" description="Helical" evidence="1">
    <location>
        <begin position="63"/>
        <end position="83"/>
    </location>
</feature>
<keyword evidence="1" id="KW-0472">Membrane</keyword>